<evidence type="ECO:0000256" key="7">
    <source>
        <dbReference type="ARBA" id="ARBA00022884"/>
    </source>
</evidence>
<evidence type="ECO:0000256" key="6">
    <source>
        <dbReference type="ARBA" id="ARBA00022741"/>
    </source>
</evidence>
<dbReference type="PANTHER" id="PTHR12189">
    <property type="entry name" value="MRNA GUANINE-7- METHYLTRANSFERASE"/>
    <property type="match status" value="1"/>
</dbReference>
<feature type="domain" description="MRNA cap 0 methyltransferase" evidence="11">
    <location>
        <begin position="648"/>
        <end position="978"/>
    </location>
</feature>
<dbReference type="InterPro" id="IPR033469">
    <property type="entry name" value="CYTH-like_dom_sf"/>
</dbReference>
<dbReference type="InterPro" id="IPR004971">
    <property type="entry name" value="mRNA_G-N7_MeTrfase_dom"/>
</dbReference>
<feature type="region of interest" description="Disordered" evidence="10">
    <location>
        <begin position="1056"/>
        <end position="1094"/>
    </location>
</feature>
<keyword evidence="8" id="KW-0506">mRNA capping</keyword>
<dbReference type="GO" id="GO:0005525">
    <property type="term" value="F:GTP binding"/>
    <property type="evidence" value="ECO:0007669"/>
    <property type="project" value="UniProtKB-KW"/>
</dbReference>
<dbReference type="EMBL" id="MN739997">
    <property type="protein sequence ID" value="QHT82166.1"/>
    <property type="molecule type" value="Genomic_DNA"/>
</dbReference>
<dbReference type="GO" id="GO:0004484">
    <property type="term" value="F:mRNA guanylyltransferase activity"/>
    <property type="evidence" value="ECO:0007669"/>
    <property type="project" value="InterPro"/>
</dbReference>
<dbReference type="InterPro" id="IPR012340">
    <property type="entry name" value="NA-bd_OB-fold"/>
</dbReference>
<dbReference type="InterPro" id="IPR001339">
    <property type="entry name" value="mRNA_cap_enzyme_adenylation"/>
</dbReference>
<dbReference type="InterPro" id="IPR029063">
    <property type="entry name" value="SAM-dependent_MTases_sf"/>
</dbReference>
<dbReference type="PROSITE" id="PS51562">
    <property type="entry name" value="RNA_CAP0_MT"/>
    <property type="match status" value="1"/>
</dbReference>
<dbReference type="SUPFAM" id="SSF56091">
    <property type="entry name" value="DNA ligase/mRNA capping enzyme, catalytic domain"/>
    <property type="match status" value="1"/>
</dbReference>
<proteinExistence type="predicted"/>
<evidence type="ECO:0000256" key="2">
    <source>
        <dbReference type="ARBA" id="ARBA00022603"/>
    </source>
</evidence>
<evidence type="ECO:0000256" key="1">
    <source>
        <dbReference type="ARBA" id="ARBA00005129"/>
    </source>
</evidence>
<protein>
    <recommendedName>
        <fullName evidence="11">mRNA cap 0 methyltransferase domain-containing protein</fullName>
    </recommendedName>
</protein>
<dbReference type="Pfam" id="PF03919">
    <property type="entry name" value="mRNA_cap_C"/>
    <property type="match status" value="1"/>
</dbReference>
<dbReference type="GO" id="GO:0005634">
    <property type="term" value="C:nucleus"/>
    <property type="evidence" value="ECO:0007669"/>
    <property type="project" value="TreeGrafter"/>
</dbReference>
<evidence type="ECO:0000256" key="3">
    <source>
        <dbReference type="ARBA" id="ARBA00022664"/>
    </source>
</evidence>
<evidence type="ECO:0000259" key="11">
    <source>
        <dbReference type="PROSITE" id="PS51562"/>
    </source>
</evidence>
<dbReference type="SUPFAM" id="SSF53335">
    <property type="entry name" value="S-adenosyl-L-methionine-dependent methyltransferases"/>
    <property type="match status" value="1"/>
</dbReference>
<dbReference type="Gene3D" id="3.30.470.30">
    <property type="entry name" value="DNA ligase/mRNA capping enzyme"/>
    <property type="match status" value="1"/>
</dbReference>
<dbReference type="InterPro" id="IPR013846">
    <property type="entry name" value="mRNA_cap_enzyme_C"/>
</dbReference>
<evidence type="ECO:0000256" key="4">
    <source>
        <dbReference type="ARBA" id="ARBA00022679"/>
    </source>
</evidence>
<dbReference type="Gene3D" id="2.40.50.140">
    <property type="entry name" value="Nucleic acid-binding proteins"/>
    <property type="match status" value="1"/>
</dbReference>
<dbReference type="Pfam" id="PF03291">
    <property type="entry name" value="mRNA_G-N7_MeTrfase"/>
    <property type="match status" value="1"/>
</dbReference>
<dbReference type="AlphaFoldDB" id="A0A6C0HPU5"/>
<dbReference type="Pfam" id="PF01331">
    <property type="entry name" value="mRNA_cap_enzyme"/>
    <property type="match status" value="1"/>
</dbReference>
<keyword evidence="9" id="KW-0342">GTP-binding</keyword>
<keyword evidence="7" id="KW-0694">RNA-binding</keyword>
<dbReference type="SUPFAM" id="SSF50249">
    <property type="entry name" value="Nucleic acid-binding proteins"/>
    <property type="match status" value="1"/>
</dbReference>
<feature type="compositionally biased region" description="Basic residues" evidence="10">
    <location>
        <begin position="1084"/>
        <end position="1094"/>
    </location>
</feature>
<evidence type="ECO:0000256" key="10">
    <source>
        <dbReference type="SAM" id="MobiDB-lite"/>
    </source>
</evidence>
<keyword evidence="3" id="KW-0507">mRNA processing</keyword>
<name>A0A6C0HPU5_9ZZZZ</name>
<keyword evidence="6" id="KW-0547">Nucleotide-binding</keyword>
<evidence type="ECO:0000256" key="9">
    <source>
        <dbReference type="ARBA" id="ARBA00023134"/>
    </source>
</evidence>
<dbReference type="Gene3D" id="3.40.50.150">
    <property type="entry name" value="Vaccinia Virus protein VP39"/>
    <property type="match status" value="1"/>
</dbReference>
<evidence type="ECO:0000256" key="5">
    <source>
        <dbReference type="ARBA" id="ARBA00022691"/>
    </source>
</evidence>
<dbReference type="PANTHER" id="PTHR12189:SF2">
    <property type="entry name" value="MRNA CAP GUANINE-N7 METHYLTRANSFERASE"/>
    <property type="match status" value="1"/>
</dbReference>
<reference evidence="12" key="1">
    <citation type="journal article" date="2020" name="Nature">
        <title>Giant virus diversity and host interactions through global metagenomics.</title>
        <authorList>
            <person name="Schulz F."/>
            <person name="Roux S."/>
            <person name="Paez-Espino D."/>
            <person name="Jungbluth S."/>
            <person name="Walsh D.A."/>
            <person name="Denef V.J."/>
            <person name="McMahon K.D."/>
            <person name="Konstantinidis K.T."/>
            <person name="Eloe-Fadrosh E.A."/>
            <person name="Kyrpides N.C."/>
            <person name="Woyke T."/>
        </authorList>
    </citation>
    <scope>NUCLEOTIDE SEQUENCE</scope>
    <source>
        <strain evidence="12">GVMAG-M-3300023184-161</strain>
    </source>
</reference>
<evidence type="ECO:0000256" key="8">
    <source>
        <dbReference type="ARBA" id="ARBA00023042"/>
    </source>
</evidence>
<evidence type="ECO:0000313" key="12">
    <source>
        <dbReference type="EMBL" id="QHT82166.1"/>
    </source>
</evidence>
<comment type="pathway">
    <text evidence="1">mRNA processing; mRNA capping.</text>
</comment>
<keyword evidence="5" id="KW-0949">S-adenosyl-L-methionine</keyword>
<dbReference type="GO" id="GO:0003723">
    <property type="term" value="F:RNA binding"/>
    <property type="evidence" value="ECO:0007669"/>
    <property type="project" value="UniProtKB-KW"/>
</dbReference>
<dbReference type="SUPFAM" id="SSF55154">
    <property type="entry name" value="CYTH-like phosphatases"/>
    <property type="match status" value="1"/>
</dbReference>
<dbReference type="GO" id="GO:0004482">
    <property type="term" value="F:mRNA 5'-cap (guanine-N7-)-methyltransferase activity"/>
    <property type="evidence" value="ECO:0007669"/>
    <property type="project" value="InterPro"/>
</dbReference>
<accession>A0A6C0HPU5</accession>
<keyword evidence="2" id="KW-0489">Methyltransferase</keyword>
<sequence length="1094" mass="123858">MSGISKIFKDYLEALKTPTGMDTVEFEAKFGTVSGKPNTQFEYENVIRYLKSSGFKYAKDEYLLRIFPSGLDAGIRIEVRGMDNIQAYCLSNDINKVDEKYSTFLKKSRTVDGDVKQNELNLRMTLSNEVKLEEKIIMKIKKELGAYKKTFRMMNRYTYAHPEFPVLIDMSVVENSERDSLSFTDGMLNVKQTYEIEIEFKNDIVKKGNYNEDTLLSTFNKVRNRILSGYQESWFPIGITVQTEVINSYLGLIKKKERETNISNDFIGPSSFTLEIKNVTGLSTQEPNITKNYTVTDKADGARKMLFIDGKGFMYLITTGMKVQYTGSSTKVSTLYNTLLDGEHILNDKNGKFVNYYAAFDLYFNNGQDIRALIFKQEGGIGEERCRYAELIKTITELNRGKIKQSEGELIVRPKIFYQSGTKETETIFNACDKILQSMKNGNFMYVTDGLIFTPAGKGVGVGGDIKTPPNKTVTWVGSFKWKPVEYNTIDFAVSIFSKKDGNDIKYEYNDGSDVAGDSRNFGYKTLVLSVGKGGKFKPTNPPDDNAGFSNIKLHKNINGELVMLAENNDIITDGAVVEFKYVNGNRERWRWEPLRVRYDKPYANSYLVAESNWRSINYPITAEYLSTGINDKAVNKYYTEDVEKEGVSSGLRDFHNRYIKQSLIDLVSDKGSTLIDLAVGVGGDIYKWSKKGKIKFAFGVDLFSSNIKILEERYNSYKKMDAIFVQGNSALNFRNETAFNSKEDKEKASAIFGQSNEQSAFKLNPLFKNYYGIGKDGFDICSIQFAIHYMFEDKKTLSGFLENVNQNTKMGGYFIGTSFDGKIVFDKLKDKKEGETFVINDEKTGNPILTITKKYDNKTFKPTDSSLGYAFEVLQNTIGTVQKEYLVNYDYLTEALDQYGFVPVSSTDLTTLRKNLDIGSNVFRKSIGTFEELYSNLEAEASGLTKANKADIRSALNMTKSEKEVSFMNKYFIYKKVGNVINTKDVVEEKVVEEKVVEEKAVDKPENKKTIVKKTISKKVVAEDIINKPVAEDIINKPVAEDIINNPVRVLVKKARVSPKSKAKPIEPSGEDNPQIVSEKPKKATRKAKPKEV</sequence>
<dbReference type="GO" id="GO:0005524">
    <property type="term" value="F:ATP binding"/>
    <property type="evidence" value="ECO:0007669"/>
    <property type="project" value="InterPro"/>
</dbReference>
<dbReference type="UniPathway" id="UPA00922"/>
<keyword evidence="4" id="KW-0808">Transferase</keyword>
<dbReference type="InterPro" id="IPR039753">
    <property type="entry name" value="RG7MT1"/>
</dbReference>
<organism evidence="12">
    <name type="scientific">viral metagenome</name>
    <dbReference type="NCBI Taxonomy" id="1070528"/>
    <lineage>
        <taxon>unclassified sequences</taxon>
        <taxon>metagenomes</taxon>
        <taxon>organismal metagenomes</taxon>
    </lineage>
</organism>